<dbReference type="Proteomes" id="UP000316196">
    <property type="component" value="Unassembled WGS sequence"/>
</dbReference>
<name>A0A542ZR83_9ACTN</name>
<protein>
    <submittedName>
        <fullName evidence="2">Uncharacterized protein</fullName>
    </submittedName>
</protein>
<proteinExistence type="predicted"/>
<dbReference type="AlphaFoldDB" id="A0A542ZR83"/>
<feature type="compositionally biased region" description="Basic residues" evidence="1">
    <location>
        <begin position="67"/>
        <end position="77"/>
    </location>
</feature>
<feature type="region of interest" description="Disordered" evidence="1">
    <location>
        <begin position="55"/>
        <end position="77"/>
    </location>
</feature>
<reference evidence="2 3" key="1">
    <citation type="submission" date="2019-06" db="EMBL/GenBank/DDBJ databases">
        <title>Sequencing the genomes of 1000 actinobacteria strains.</title>
        <authorList>
            <person name="Klenk H.-P."/>
        </authorList>
    </citation>
    <scope>NUCLEOTIDE SEQUENCE [LARGE SCALE GENOMIC DNA]</scope>
    <source>
        <strain evidence="2 3">DSM 8251</strain>
    </source>
</reference>
<accession>A0A542ZR83</accession>
<evidence type="ECO:0000256" key="1">
    <source>
        <dbReference type="SAM" id="MobiDB-lite"/>
    </source>
</evidence>
<dbReference type="InterPro" id="IPR041895">
    <property type="entry name" value="ArdA_dom1"/>
</dbReference>
<organism evidence="2 3">
    <name type="scientific">Propioniferax innocua</name>
    <dbReference type="NCBI Taxonomy" id="1753"/>
    <lineage>
        <taxon>Bacteria</taxon>
        <taxon>Bacillati</taxon>
        <taxon>Actinomycetota</taxon>
        <taxon>Actinomycetes</taxon>
        <taxon>Propionibacteriales</taxon>
        <taxon>Propionibacteriaceae</taxon>
        <taxon>Propioniferax</taxon>
    </lineage>
</organism>
<gene>
    <name evidence="2" type="ORF">FB460_0586</name>
</gene>
<dbReference type="EMBL" id="VFOR01000001">
    <property type="protein sequence ID" value="TQL62796.1"/>
    <property type="molecule type" value="Genomic_DNA"/>
</dbReference>
<keyword evidence="3" id="KW-1185">Reference proteome</keyword>
<evidence type="ECO:0000313" key="3">
    <source>
        <dbReference type="Proteomes" id="UP000316196"/>
    </source>
</evidence>
<dbReference type="Gene3D" id="3.10.20.480">
    <property type="entry name" value="Antirestriction protein ArdA, domain 1"/>
    <property type="match status" value="1"/>
</dbReference>
<evidence type="ECO:0000313" key="2">
    <source>
        <dbReference type="EMBL" id="TQL62796.1"/>
    </source>
</evidence>
<sequence length="77" mass="8291">MTTATMPLRVWPGCLSCYNAGRLVGAWIDAADAGGLTIAKLHELAGVRNGSSGPRMWVRPCPVQRSPGRRHHGPSPW</sequence>
<comment type="caution">
    <text evidence="2">The sequence shown here is derived from an EMBL/GenBank/DDBJ whole genome shotgun (WGS) entry which is preliminary data.</text>
</comment>